<accession>W1Y292</accession>
<evidence type="ECO:0000256" key="1">
    <source>
        <dbReference type="ARBA" id="ARBA00004141"/>
    </source>
</evidence>
<feature type="transmembrane region" description="Helical" evidence="6">
    <location>
        <begin position="25"/>
        <end position="49"/>
    </location>
</feature>
<dbReference type="InterPro" id="IPR000515">
    <property type="entry name" value="MetI-like"/>
</dbReference>
<dbReference type="EMBL" id="AZMM01009080">
    <property type="protein sequence ID" value="ETJ36662.1"/>
    <property type="molecule type" value="Genomic_DNA"/>
</dbReference>
<protein>
    <submittedName>
        <fullName evidence="8">Glycine betaine/L-proline ABC transporter, permease/glycine betaine/L-proline-binding protein</fullName>
    </submittedName>
</protein>
<proteinExistence type="predicted"/>
<gene>
    <name evidence="8" type="ORF">Q604_UNBC09080G0001</name>
</gene>
<dbReference type="AlphaFoldDB" id="W1Y292"/>
<dbReference type="GO" id="GO:0016020">
    <property type="term" value="C:membrane"/>
    <property type="evidence" value="ECO:0007669"/>
    <property type="project" value="UniProtKB-SubCell"/>
</dbReference>
<evidence type="ECO:0000256" key="5">
    <source>
        <dbReference type="ARBA" id="ARBA00023136"/>
    </source>
</evidence>
<evidence type="ECO:0000256" key="4">
    <source>
        <dbReference type="ARBA" id="ARBA00022989"/>
    </source>
</evidence>
<dbReference type="PANTHER" id="PTHR30177">
    <property type="entry name" value="GLYCINE BETAINE/L-PROLINE TRANSPORT SYSTEM PERMEASE PROTEIN PROW"/>
    <property type="match status" value="1"/>
</dbReference>
<dbReference type="Gene3D" id="1.10.3720.10">
    <property type="entry name" value="MetI-like"/>
    <property type="match status" value="1"/>
</dbReference>
<dbReference type="Pfam" id="PF00528">
    <property type="entry name" value="BPD_transp_1"/>
    <property type="match status" value="1"/>
</dbReference>
<dbReference type="InterPro" id="IPR035906">
    <property type="entry name" value="MetI-like_sf"/>
</dbReference>
<keyword evidence="3 6" id="KW-0812">Transmembrane</keyword>
<comment type="caution">
    <text evidence="8">The sequence shown here is derived from an EMBL/GenBank/DDBJ whole genome shotgun (WGS) entry which is preliminary data.</text>
</comment>
<feature type="non-terminal residue" evidence="8">
    <location>
        <position position="1"/>
    </location>
</feature>
<evidence type="ECO:0000256" key="6">
    <source>
        <dbReference type="SAM" id="Phobius"/>
    </source>
</evidence>
<dbReference type="SUPFAM" id="SSF161098">
    <property type="entry name" value="MetI-like"/>
    <property type="match status" value="1"/>
</dbReference>
<dbReference type="GO" id="GO:0055085">
    <property type="term" value="P:transmembrane transport"/>
    <property type="evidence" value="ECO:0007669"/>
    <property type="project" value="InterPro"/>
</dbReference>
<feature type="transmembrane region" description="Helical" evidence="6">
    <location>
        <begin position="61"/>
        <end position="81"/>
    </location>
</feature>
<evidence type="ECO:0000259" key="7">
    <source>
        <dbReference type="PROSITE" id="PS50928"/>
    </source>
</evidence>
<evidence type="ECO:0000256" key="3">
    <source>
        <dbReference type="ARBA" id="ARBA00022692"/>
    </source>
</evidence>
<name>W1Y292_9ZZZZ</name>
<keyword evidence="2" id="KW-0813">Transport</keyword>
<dbReference type="PANTHER" id="PTHR30177:SF4">
    <property type="entry name" value="OSMOPROTECTANT IMPORT PERMEASE PROTEIN OSMW"/>
    <property type="match status" value="1"/>
</dbReference>
<keyword evidence="5 6" id="KW-0472">Membrane</keyword>
<dbReference type="GO" id="GO:0031460">
    <property type="term" value="P:glycine betaine transport"/>
    <property type="evidence" value="ECO:0007669"/>
    <property type="project" value="TreeGrafter"/>
</dbReference>
<organism evidence="8">
    <name type="scientific">human gut metagenome</name>
    <dbReference type="NCBI Taxonomy" id="408170"/>
    <lineage>
        <taxon>unclassified sequences</taxon>
        <taxon>metagenomes</taxon>
        <taxon>organismal metagenomes</taxon>
    </lineage>
</organism>
<feature type="non-terminal residue" evidence="8">
    <location>
        <position position="103"/>
    </location>
</feature>
<comment type="subcellular location">
    <subcellularLocation>
        <location evidence="1">Membrane</location>
        <topology evidence="1">Multi-pass membrane protein</topology>
    </subcellularLocation>
</comment>
<dbReference type="InterPro" id="IPR051204">
    <property type="entry name" value="ABC_transp_perm/SBD"/>
</dbReference>
<reference evidence="8" key="1">
    <citation type="submission" date="2013-12" db="EMBL/GenBank/DDBJ databases">
        <title>A Varibaculum cambriense genome reconstructed from a premature infant gut community with otherwise low bacterial novelty that shifts toward anaerobic metabolism during the third week of life.</title>
        <authorList>
            <person name="Brown C.T."/>
            <person name="Sharon I."/>
            <person name="Thomas B.C."/>
            <person name="Castelle C.J."/>
            <person name="Morowitz M.J."/>
            <person name="Banfield J.F."/>
        </authorList>
    </citation>
    <scope>NUCLEOTIDE SEQUENCE</scope>
</reference>
<feature type="domain" description="ABC transmembrane type-1" evidence="7">
    <location>
        <begin position="1"/>
        <end position="78"/>
    </location>
</feature>
<keyword evidence="4 6" id="KW-1133">Transmembrane helix</keyword>
<evidence type="ECO:0000313" key="8">
    <source>
        <dbReference type="EMBL" id="ETJ36662.1"/>
    </source>
</evidence>
<sequence>TRIQRLWNIEIPLAMPTIMAGIRTMLVMTIALTGIASFIGAGGLGVAIYRGITTNQSALTIAGSLLIALLAITVDALFSLGERVTRISPHMKRYTIIFVSIMT</sequence>
<evidence type="ECO:0000256" key="2">
    <source>
        <dbReference type="ARBA" id="ARBA00022448"/>
    </source>
</evidence>
<dbReference type="PROSITE" id="PS50928">
    <property type="entry name" value="ABC_TM1"/>
    <property type="match status" value="1"/>
</dbReference>